<protein>
    <submittedName>
        <fullName evidence="1">Uncharacterized protein</fullName>
    </submittedName>
</protein>
<proteinExistence type="predicted"/>
<accession>X1QQN3</accession>
<organism evidence="1">
    <name type="scientific">marine sediment metagenome</name>
    <dbReference type="NCBI Taxonomy" id="412755"/>
    <lineage>
        <taxon>unclassified sequences</taxon>
        <taxon>metagenomes</taxon>
        <taxon>ecological metagenomes</taxon>
    </lineage>
</organism>
<dbReference type="EMBL" id="BARW01003745">
    <property type="protein sequence ID" value="GAI70538.1"/>
    <property type="molecule type" value="Genomic_DNA"/>
</dbReference>
<comment type="caution">
    <text evidence="1">The sequence shown here is derived from an EMBL/GenBank/DDBJ whole genome shotgun (WGS) entry which is preliminary data.</text>
</comment>
<evidence type="ECO:0000313" key="1">
    <source>
        <dbReference type="EMBL" id="GAI70538.1"/>
    </source>
</evidence>
<gene>
    <name evidence="1" type="ORF">S12H4_09296</name>
</gene>
<name>X1QQN3_9ZZZZ</name>
<dbReference type="AlphaFoldDB" id="X1QQN3"/>
<reference evidence="1" key="1">
    <citation type="journal article" date="2014" name="Front. Microbiol.">
        <title>High frequency of phylogenetically diverse reductive dehalogenase-homologous genes in deep subseafloor sedimentary metagenomes.</title>
        <authorList>
            <person name="Kawai M."/>
            <person name="Futagami T."/>
            <person name="Toyoda A."/>
            <person name="Takaki Y."/>
            <person name="Nishi S."/>
            <person name="Hori S."/>
            <person name="Arai W."/>
            <person name="Tsubouchi T."/>
            <person name="Morono Y."/>
            <person name="Uchiyama I."/>
            <person name="Ito T."/>
            <person name="Fujiyama A."/>
            <person name="Inagaki F."/>
            <person name="Takami H."/>
        </authorList>
    </citation>
    <scope>NUCLEOTIDE SEQUENCE</scope>
    <source>
        <strain evidence="1">Expedition CK06-06</strain>
    </source>
</reference>
<sequence length="44" mass="5365">MSVKFLWEQWINDERRKDFTKDKSDILDKIELLEKELIALKVSL</sequence>